<dbReference type="SUPFAM" id="SSF57701">
    <property type="entry name" value="Zn2/Cys6 DNA-binding domain"/>
    <property type="match status" value="1"/>
</dbReference>
<dbReference type="PANTHER" id="PTHR31668">
    <property type="entry name" value="GLUCOSE TRANSPORT TRANSCRIPTION REGULATOR RGT1-RELATED-RELATED"/>
    <property type="match status" value="1"/>
</dbReference>
<evidence type="ECO:0000313" key="5">
    <source>
        <dbReference type="Proteomes" id="UP000275385"/>
    </source>
</evidence>
<evidence type="ECO:0000256" key="2">
    <source>
        <dbReference type="SAM" id="MobiDB-lite"/>
    </source>
</evidence>
<dbReference type="PROSITE" id="PS50048">
    <property type="entry name" value="ZN2_CY6_FUNGAL_2"/>
    <property type="match status" value="1"/>
</dbReference>
<feature type="region of interest" description="Disordered" evidence="2">
    <location>
        <begin position="1"/>
        <end position="20"/>
    </location>
</feature>
<evidence type="ECO:0000259" key="3">
    <source>
        <dbReference type="PROSITE" id="PS50048"/>
    </source>
</evidence>
<organism evidence="4 5">
    <name type="scientific">Coniochaeta pulveracea</name>
    <dbReference type="NCBI Taxonomy" id="177199"/>
    <lineage>
        <taxon>Eukaryota</taxon>
        <taxon>Fungi</taxon>
        <taxon>Dikarya</taxon>
        <taxon>Ascomycota</taxon>
        <taxon>Pezizomycotina</taxon>
        <taxon>Sordariomycetes</taxon>
        <taxon>Sordariomycetidae</taxon>
        <taxon>Coniochaetales</taxon>
        <taxon>Coniochaetaceae</taxon>
        <taxon>Coniochaeta</taxon>
    </lineage>
</organism>
<reference evidence="4 5" key="1">
    <citation type="submission" date="2018-08" db="EMBL/GenBank/DDBJ databases">
        <title>Draft genome of the lignicolous fungus Coniochaeta pulveracea.</title>
        <authorList>
            <person name="Borstlap C.J."/>
            <person name="De Witt R.N."/>
            <person name="Botha A."/>
            <person name="Volschenk H."/>
        </authorList>
    </citation>
    <scope>NUCLEOTIDE SEQUENCE [LARGE SCALE GENOMIC DNA]</scope>
    <source>
        <strain evidence="4 5">CAB683</strain>
    </source>
</reference>
<keyword evidence="5" id="KW-1185">Reference proteome</keyword>
<dbReference type="EMBL" id="QVQW01000048">
    <property type="protein sequence ID" value="RKU43026.1"/>
    <property type="molecule type" value="Genomic_DNA"/>
</dbReference>
<dbReference type="InterPro" id="IPR050797">
    <property type="entry name" value="Carb_Metab_Trans_Reg"/>
</dbReference>
<dbReference type="PANTHER" id="PTHR31668:SF20">
    <property type="entry name" value="ZN(II)2CYS6 TRANSCRIPTION FACTOR (EUROFUNG)"/>
    <property type="match status" value="1"/>
</dbReference>
<gene>
    <name evidence="4" type="ORF">DL546_004671</name>
</gene>
<dbReference type="Proteomes" id="UP000275385">
    <property type="component" value="Unassembled WGS sequence"/>
</dbReference>
<keyword evidence="1" id="KW-0539">Nucleus</keyword>
<dbReference type="InterPro" id="IPR036864">
    <property type="entry name" value="Zn2-C6_fun-type_DNA-bd_sf"/>
</dbReference>
<dbReference type="CDD" id="cd12148">
    <property type="entry name" value="fungal_TF_MHR"/>
    <property type="match status" value="1"/>
</dbReference>
<evidence type="ECO:0000313" key="4">
    <source>
        <dbReference type="EMBL" id="RKU43026.1"/>
    </source>
</evidence>
<dbReference type="GO" id="GO:0008270">
    <property type="term" value="F:zinc ion binding"/>
    <property type="evidence" value="ECO:0007669"/>
    <property type="project" value="InterPro"/>
</dbReference>
<dbReference type="OrthoDB" id="4132249at2759"/>
<proteinExistence type="predicted"/>
<dbReference type="SMART" id="SM00066">
    <property type="entry name" value="GAL4"/>
    <property type="match status" value="1"/>
</dbReference>
<sequence>MEAPPAVVPKDSKTHRPKRSQVSRACARCRRLQKGCSERRPCDRCIKVGLAEQCIGRQTSEETVQSHTPQSPAIGLALAPSTPFATAGTLPPTTNHGFIPIHVINYCVDRYFSHLFGTIPILTSSYVSSITSRCLEQRDTAWREASCLVSALCALVMLQVEEADGYSFPGMVSETNGSYGRSLLDRALLERHHLPLRPRPSMELIILTFLIYACHARLCRHSQAFFFLRESATLLLLHDPEPNFVGTEDISSVVYQRLFWVLLISERSNAIRYRRPVTLQVTKAVSGLDEALVDHPHLVGFRCLALLFQPLDTAFFALLNEESSRRTHSVQELGSIESAINSALEPASDHSLHDTQKSNLRVTQLWLRIILWQMRLRLGFLSEKRDPISLSYSYPLELAKDLMLSTRDLSLEAMRVHGIGLTEKLFDMACAVVDVLARVPLSVTQPVIELGFEPVNNLRYLRHLITELPGGASVYTDLLDKHVEEFLPDMVL</sequence>
<dbReference type="STRING" id="177199.A0A420Y553"/>
<feature type="domain" description="Zn(2)-C6 fungal-type" evidence="3">
    <location>
        <begin position="25"/>
        <end position="54"/>
    </location>
</feature>
<evidence type="ECO:0000256" key="1">
    <source>
        <dbReference type="ARBA" id="ARBA00023242"/>
    </source>
</evidence>
<comment type="caution">
    <text evidence="4">The sequence shown here is derived from an EMBL/GenBank/DDBJ whole genome shotgun (WGS) entry which is preliminary data.</text>
</comment>
<protein>
    <recommendedName>
        <fullName evidence="3">Zn(2)-C6 fungal-type domain-containing protein</fullName>
    </recommendedName>
</protein>
<accession>A0A420Y553</accession>
<dbReference type="InterPro" id="IPR001138">
    <property type="entry name" value="Zn2Cys6_DnaBD"/>
</dbReference>
<dbReference type="PROSITE" id="PS00463">
    <property type="entry name" value="ZN2_CY6_FUNGAL_1"/>
    <property type="match status" value="1"/>
</dbReference>
<dbReference type="CDD" id="cd00067">
    <property type="entry name" value="GAL4"/>
    <property type="match status" value="1"/>
</dbReference>
<name>A0A420Y553_9PEZI</name>
<dbReference type="GO" id="GO:0000981">
    <property type="term" value="F:DNA-binding transcription factor activity, RNA polymerase II-specific"/>
    <property type="evidence" value="ECO:0007669"/>
    <property type="project" value="InterPro"/>
</dbReference>
<dbReference type="AlphaFoldDB" id="A0A420Y553"/>